<feature type="domain" description="RWP-RK" evidence="7">
    <location>
        <begin position="923"/>
        <end position="1007"/>
    </location>
</feature>
<name>A0A8X7Z4E0_POPTO</name>
<evidence type="ECO:0000256" key="3">
    <source>
        <dbReference type="ARBA" id="ARBA00023125"/>
    </source>
</evidence>
<feature type="region of interest" description="Disordered" evidence="6">
    <location>
        <begin position="1036"/>
        <end position="1064"/>
    </location>
</feature>
<dbReference type="PROSITE" id="PS51519">
    <property type="entry name" value="RWP_RK"/>
    <property type="match status" value="2"/>
</dbReference>
<dbReference type="OrthoDB" id="6270329at2759"/>
<feature type="domain" description="RWP-RK" evidence="7">
    <location>
        <begin position="80"/>
        <end position="169"/>
    </location>
</feature>
<evidence type="ECO:0000256" key="6">
    <source>
        <dbReference type="SAM" id="MobiDB-lite"/>
    </source>
</evidence>
<dbReference type="InterPro" id="IPR055081">
    <property type="entry name" value="NLP1-9_GAF"/>
</dbReference>
<evidence type="ECO:0000313" key="9">
    <source>
        <dbReference type="EMBL" id="KAG6761925.1"/>
    </source>
</evidence>
<comment type="caution">
    <text evidence="9">The sequence shown here is derived from an EMBL/GenBank/DDBJ whole genome shotgun (WGS) entry which is preliminary data.</text>
</comment>
<comment type="subunit">
    <text evidence="1">Homodimers and heterodimers.</text>
</comment>
<keyword evidence="10" id="KW-1185">Reference proteome</keyword>
<feature type="domain" description="PB1" evidence="8">
    <location>
        <begin position="1163"/>
        <end position="1244"/>
    </location>
</feature>
<dbReference type="EMBL" id="JAAWWB010000018">
    <property type="protein sequence ID" value="KAG6761925.1"/>
    <property type="molecule type" value="Genomic_DNA"/>
</dbReference>
<sequence>MWEILPVAIQQACWSLKFVMDKELKEELTWKIIAASDGRLNTGENQSFASSPPQDESSWIAHMAEAQKKGEKVAVTWNCAQEPKEEFKLSDPAVCVCVCVCVCVRIKLYRQQGAYTVCSNCRFPYPKTLKRICRQHGITRWPSRKIKKADHSLRKLQNMIDSAQGVEGSIQIESFYSAFPELSSSKFSFQSPSSPFKMIDNLKHSNSPPKSRSSGSKCSCSSTCCFAQANQHTHFTRWPFEENKAGLKMVCTVIRRKVFAIASALKENKAGLKMVCTVIRRKLLLSSIRVRSSLLSARHGTPTGESGLYESGVFRNSKQVDYMDDHSASTPNSKFDIFSGNVTNWDFMDEILYQGWFEKDGGFNFLQKGLSTSNVLHDPSLYIPVMGTPNLSIASNEQDYQEETERHCHGNPPLDYPNSTELVQTELQVEDSVETSTPFSHPRSCGVEAAGSGFEWQMAQRVNPGTSCSVKERVMQAVGCLKNRIQDRDILIQIWLPMEKEGKRVLATIDQPYLVNPSCKSLASYRKVSTAYHFQAEEDAKCSVGFPGRVFLEKLPEWTPDVRLFRSEEYPHKDHAVQHNIKGSLALPLFKQGSKTCLGIVEIATTIQKISYRPELEDICKVLQAVDLRSSEDFCSPGAETCNRLNQAAVPEISDIVKSVCKTYRLPLALTWALCSRQGKSGRQQFPERFSSCISTVDSACFLADRGFSGFHMASCEQYLFLGQGIVGRAFTTQRQCFTNDMTSFSKKDYPLAHHAKIFDLHAAIAIPLRSISTGFVEFVLELFLPKDCQDTEEKKEMWDLLPVSIKQVCRSLQVVMDKELDIEENKSFVSSPSKEAPPDESSWIARMVEAQKKGKSCCITWDYPKEPKEEFKMITQWDDSEEKLDNKQEISELGQIQQNPRPNSSIKGDGVSSAFGGRRLLGSKKTGKKRRTKTEIQTISLGVLRQHFAGSLNDAAQSLGVCPTTLKRICRQHGIKRWPSRKIKMVDYSLRKLQQVIDRVQGAKGAVQIESFYPAFPGLSSPKLSSHTSYSSFRSIDNSKHLDSPRDDSCPSGIASKSHSSPCSTSSCSSNCCSGRAQQHAATAITGSSNGNGSLLAETSNGISKRTCSSELAELHSLNNQGGPDFLVRSQIHKTRTVSDHIHLSELESPPRFGQSLREGGVFGVKAIYGVEKVRLGLQPKWGVRDLQQEIGKRFEIDDFTCIGLKYMDDDGDWVRLTCDSDLEECKEIHRICQRNTIKISLH</sequence>
<dbReference type="CDD" id="cd06407">
    <property type="entry name" value="PB1_NLP"/>
    <property type="match status" value="1"/>
</dbReference>
<evidence type="ECO:0000259" key="8">
    <source>
        <dbReference type="PROSITE" id="PS51745"/>
    </source>
</evidence>
<dbReference type="GO" id="GO:0003677">
    <property type="term" value="F:DNA binding"/>
    <property type="evidence" value="ECO:0007669"/>
    <property type="project" value="UniProtKB-KW"/>
</dbReference>
<gene>
    <name evidence="9" type="ORF">POTOM_035166</name>
</gene>
<dbReference type="Pfam" id="PF22922">
    <property type="entry name" value="GAF_NLP"/>
    <property type="match status" value="2"/>
</dbReference>
<dbReference type="InterPro" id="IPR000270">
    <property type="entry name" value="PB1_dom"/>
</dbReference>
<dbReference type="InterPro" id="IPR045012">
    <property type="entry name" value="NLP"/>
</dbReference>
<evidence type="ECO:0000313" key="10">
    <source>
        <dbReference type="Proteomes" id="UP000886885"/>
    </source>
</evidence>
<evidence type="ECO:0000256" key="5">
    <source>
        <dbReference type="ARBA" id="ARBA00023242"/>
    </source>
</evidence>
<dbReference type="InterPro" id="IPR034891">
    <property type="entry name" value="PB1_NLP"/>
</dbReference>
<dbReference type="Pfam" id="PF02042">
    <property type="entry name" value="RWP-RK"/>
    <property type="match status" value="2"/>
</dbReference>
<dbReference type="Proteomes" id="UP000886885">
    <property type="component" value="Chromosome 9D"/>
</dbReference>
<accession>A0A8X7Z4E0</accession>
<feature type="compositionally biased region" description="Basic and acidic residues" evidence="6">
    <location>
        <begin position="1038"/>
        <end position="1050"/>
    </location>
</feature>
<dbReference type="InterPro" id="IPR053793">
    <property type="entry name" value="PB1-like"/>
</dbReference>
<organism evidence="9 10">
    <name type="scientific">Populus tomentosa</name>
    <name type="common">Chinese white poplar</name>
    <dbReference type="NCBI Taxonomy" id="118781"/>
    <lineage>
        <taxon>Eukaryota</taxon>
        <taxon>Viridiplantae</taxon>
        <taxon>Streptophyta</taxon>
        <taxon>Embryophyta</taxon>
        <taxon>Tracheophyta</taxon>
        <taxon>Spermatophyta</taxon>
        <taxon>Magnoliopsida</taxon>
        <taxon>eudicotyledons</taxon>
        <taxon>Gunneridae</taxon>
        <taxon>Pentapetalae</taxon>
        <taxon>rosids</taxon>
        <taxon>fabids</taxon>
        <taxon>Malpighiales</taxon>
        <taxon>Salicaceae</taxon>
        <taxon>Saliceae</taxon>
        <taxon>Populus</taxon>
    </lineage>
</organism>
<proteinExistence type="predicted"/>
<protein>
    <recommendedName>
        <fullName evidence="11">Plant regulator RWP-RK family protein</fullName>
    </recommendedName>
</protein>
<dbReference type="PROSITE" id="PS51745">
    <property type="entry name" value="PB1"/>
    <property type="match status" value="1"/>
</dbReference>
<evidence type="ECO:0000259" key="7">
    <source>
        <dbReference type="PROSITE" id="PS51519"/>
    </source>
</evidence>
<dbReference type="PANTHER" id="PTHR32002">
    <property type="entry name" value="PROTEIN NLP8"/>
    <property type="match status" value="1"/>
</dbReference>
<dbReference type="InterPro" id="IPR003035">
    <property type="entry name" value="RWP-RK_dom"/>
</dbReference>
<keyword evidence="2" id="KW-0805">Transcription regulation</keyword>
<keyword evidence="3" id="KW-0238">DNA-binding</keyword>
<evidence type="ECO:0000256" key="2">
    <source>
        <dbReference type="ARBA" id="ARBA00023015"/>
    </source>
</evidence>
<dbReference type="PANTHER" id="PTHR32002:SF73">
    <property type="entry name" value="FACTOR, PUTATIVE-RELATED"/>
    <property type="match status" value="1"/>
</dbReference>
<keyword evidence="5" id="KW-0539">Nucleus</keyword>
<keyword evidence="4" id="KW-0804">Transcription</keyword>
<dbReference type="Pfam" id="PF00564">
    <property type="entry name" value="PB1"/>
    <property type="match status" value="1"/>
</dbReference>
<dbReference type="SMART" id="SM00666">
    <property type="entry name" value="PB1"/>
    <property type="match status" value="1"/>
</dbReference>
<evidence type="ECO:0008006" key="11">
    <source>
        <dbReference type="Google" id="ProtNLM"/>
    </source>
</evidence>
<evidence type="ECO:0000256" key="4">
    <source>
        <dbReference type="ARBA" id="ARBA00023163"/>
    </source>
</evidence>
<dbReference type="AlphaFoldDB" id="A0A8X7Z4E0"/>
<evidence type="ECO:0000256" key="1">
    <source>
        <dbReference type="ARBA" id="ARBA00011726"/>
    </source>
</evidence>
<dbReference type="GO" id="GO:0003700">
    <property type="term" value="F:DNA-binding transcription factor activity"/>
    <property type="evidence" value="ECO:0007669"/>
    <property type="project" value="InterPro"/>
</dbReference>
<reference evidence="9" key="1">
    <citation type="journal article" date="2020" name="bioRxiv">
        <title>Hybrid origin of Populus tomentosa Carr. identified through genome sequencing and phylogenomic analysis.</title>
        <authorList>
            <person name="An X."/>
            <person name="Gao K."/>
            <person name="Chen Z."/>
            <person name="Li J."/>
            <person name="Yang X."/>
            <person name="Yang X."/>
            <person name="Zhou J."/>
            <person name="Guo T."/>
            <person name="Zhao T."/>
            <person name="Huang S."/>
            <person name="Miao D."/>
            <person name="Khan W.U."/>
            <person name="Rao P."/>
            <person name="Ye M."/>
            <person name="Lei B."/>
            <person name="Liao W."/>
            <person name="Wang J."/>
            <person name="Ji L."/>
            <person name="Li Y."/>
            <person name="Guo B."/>
            <person name="Mustafa N.S."/>
            <person name="Li S."/>
            <person name="Yun Q."/>
            <person name="Keller S.R."/>
            <person name="Mao J."/>
            <person name="Zhang R."/>
            <person name="Strauss S.H."/>
        </authorList>
    </citation>
    <scope>NUCLEOTIDE SEQUENCE</scope>
    <source>
        <strain evidence="9">GM15</strain>
        <tissue evidence="9">Leaf</tissue>
    </source>
</reference>